<dbReference type="PANTHER" id="PTHR15239">
    <property type="entry name" value="NUCLEAR EXPORT MEDIATOR FACTOR NEMF"/>
    <property type="match status" value="1"/>
</dbReference>
<evidence type="ECO:0000256" key="1">
    <source>
        <dbReference type="SAM" id="Coils"/>
    </source>
</evidence>
<name>A0A6G5QJN4_CAMRE</name>
<sequence>MKYANLKQIQSFLGKFKKITAIRRAGDMAIFIQFDGELELFFDLSKSDSAIYANQGFLNVKEYKAPFDVALKKRFWGAKILNLSVPEGNRILKLECEFQGSYKSLASSLFLEFTGRFTNAIITDEKGVIVEALRHIDNNFRVIKPGRELLELPPAMIKERETPPITDFERYFSEEFKRVNNAKLENLRAVKSAAIERKMQNLSEILSGLENEADLNAQSEILSKNAGLILSNLHALKDYEREVTLNDFERGEVRLVLDDSPKIAANAMFAKAKRLKQKAAGLIIERQNLTEKLEFLSNLQTLVNEAGSAEELEILAPKKARAAKQKEQNQNVEDFYVEGYKISIGRNEKGNVWLLKNSKKDDVWMHLKDLPSAHVIIKTAKSAPSEEILRFAAKICVNFSVKGGGTYEVDFTKRNNVKITSGANVNYINFKTILLTKHD</sequence>
<evidence type="ECO:0000259" key="2">
    <source>
        <dbReference type="Pfam" id="PF05670"/>
    </source>
</evidence>
<feature type="coiled-coil region" evidence="1">
    <location>
        <begin position="272"/>
        <end position="299"/>
    </location>
</feature>
<dbReference type="RefSeq" id="WP_004319701.1">
    <property type="nucleotide sequence ID" value="NZ_CP012543.1"/>
</dbReference>
<dbReference type="InterPro" id="IPR008532">
    <property type="entry name" value="NFACT_RNA-bd"/>
</dbReference>
<evidence type="ECO:0000313" key="3">
    <source>
        <dbReference type="EMBL" id="QCD45908.1"/>
    </source>
</evidence>
<dbReference type="InterPro" id="IPR051608">
    <property type="entry name" value="RQC_Subunit_NEMF"/>
</dbReference>
<dbReference type="EMBL" id="CP012543">
    <property type="protein sequence ID" value="QCD45908.1"/>
    <property type="molecule type" value="Genomic_DNA"/>
</dbReference>
<dbReference type="GO" id="GO:0000049">
    <property type="term" value="F:tRNA binding"/>
    <property type="evidence" value="ECO:0007669"/>
    <property type="project" value="TreeGrafter"/>
</dbReference>
<dbReference type="Gene3D" id="2.30.310.10">
    <property type="entry name" value="ibrinogen binding protein from staphylococcus aureus domain"/>
    <property type="match status" value="1"/>
</dbReference>
<organism evidence="3 4">
    <name type="scientific">Campylobacter rectus</name>
    <name type="common">Wolinella recta</name>
    <dbReference type="NCBI Taxonomy" id="203"/>
    <lineage>
        <taxon>Bacteria</taxon>
        <taxon>Pseudomonadati</taxon>
        <taxon>Campylobacterota</taxon>
        <taxon>Epsilonproteobacteria</taxon>
        <taxon>Campylobacterales</taxon>
        <taxon>Campylobacteraceae</taxon>
        <taxon>Campylobacter</taxon>
    </lineage>
</organism>
<keyword evidence="1" id="KW-0175">Coiled coil</keyword>
<accession>A0A6G5QJN4</accession>
<protein>
    <submittedName>
        <fullName evidence="3">Putative DUF814 domain protein, putative fibronectin/fibrinogen binding protein</fullName>
    </submittedName>
</protein>
<feature type="domain" description="NFACT RNA-binding" evidence="2">
    <location>
        <begin position="338"/>
        <end position="421"/>
    </location>
</feature>
<dbReference type="KEGG" id="crx:CRECT_0208"/>
<dbReference type="Pfam" id="PF05670">
    <property type="entry name" value="NFACT-R_1"/>
    <property type="match status" value="1"/>
</dbReference>
<evidence type="ECO:0000313" key="4">
    <source>
        <dbReference type="Proteomes" id="UP000502377"/>
    </source>
</evidence>
<dbReference type="GO" id="GO:1990112">
    <property type="term" value="C:RQC complex"/>
    <property type="evidence" value="ECO:0007669"/>
    <property type="project" value="TreeGrafter"/>
</dbReference>
<dbReference type="Pfam" id="PF05833">
    <property type="entry name" value="NFACT_N"/>
    <property type="match status" value="1"/>
</dbReference>
<dbReference type="AlphaFoldDB" id="A0A6G5QJN4"/>
<proteinExistence type="predicted"/>
<dbReference type="Proteomes" id="UP000502377">
    <property type="component" value="Chromosome"/>
</dbReference>
<reference evidence="3 4" key="1">
    <citation type="submission" date="2016-07" db="EMBL/GenBank/DDBJ databases">
        <title>Comparative genomics of the Campylobacter concisus group.</title>
        <authorList>
            <person name="Miller W.G."/>
            <person name="Yee E."/>
            <person name="Chapman M.H."/>
            <person name="Huynh S."/>
            <person name="Bono J.L."/>
            <person name="On S.L.W."/>
            <person name="StLeger J."/>
            <person name="Foster G."/>
            <person name="Parker C.T."/>
        </authorList>
    </citation>
    <scope>NUCLEOTIDE SEQUENCE [LARGE SCALE GENOMIC DNA]</scope>
    <source>
        <strain evidence="3 4">ATCC 33238</strain>
    </source>
</reference>
<dbReference type="PANTHER" id="PTHR15239:SF6">
    <property type="entry name" value="RIBOSOME QUALITY CONTROL COMPLEX SUBUNIT NEMF"/>
    <property type="match status" value="1"/>
</dbReference>
<dbReference type="GO" id="GO:0072344">
    <property type="term" value="P:rescue of stalled ribosome"/>
    <property type="evidence" value="ECO:0007669"/>
    <property type="project" value="TreeGrafter"/>
</dbReference>
<dbReference type="GO" id="GO:0043023">
    <property type="term" value="F:ribosomal large subunit binding"/>
    <property type="evidence" value="ECO:0007669"/>
    <property type="project" value="TreeGrafter"/>
</dbReference>
<gene>
    <name evidence="3" type="ORF">CRECT_0208</name>
</gene>